<evidence type="ECO:0000313" key="1">
    <source>
        <dbReference type="EMBL" id="KAG8643997.1"/>
    </source>
</evidence>
<organism evidence="1 2">
    <name type="scientific">Manihot esculenta</name>
    <name type="common">Cassava</name>
    <name type="synonym">Jatropha manihot</name>
    <dbReference type="NCBI Taxonomy" id="3983"/>
    <lineage>
        <taxon>Eukaryota</taxon>
        <taxon>Viridiplantae</taxon>
        <taxon>Streptophyta</taxon>
        <taxon>Embryophyta</taxon>
        <taxon>Tracheophyta</taxon>
        <taxon>Spermatophyta</taxon>
        <taxon>Magnoliopsida</taxon>
        <taxon>eudicotyledons</taxon>
        <taxon>Gunneridae</taxon>
        <taxon>Pentapetalae</taxon>
        <taxon>rosids</taxon>
        <taxon>fabids</taxon>
        <taxon>Malpighiales</taxon>
        <taxon>Euphorbiaceae</taxon>
        <taxon>Crotonoideae</taxon>
        <taxon>Manihoteae</taxon>
        <taxon>Manihot</taxon>
    </lineage>
</organism>
<reference evidence="2" key="1">
    <citation type="journal article" date="2016" name="Nat. Biotechnol.">
        <title>Sequencing wild and cultivated cassava and related species reveals extensive interspecific hybridization and genetic diversity.</title>
        <authorList>
            <person name="Bredeson J.V."/>
            <person name="Lyons J.B."/>
            <person name="Prochnik S.E."/>
            <person name="Wu G.A."/>
            <person name="Ha C.M."/>
            <person name="Edsinger-Gonzales E."/>
            <person name="Grimwood J."/>
            <person name="Schmutz J."/>
            <person name="Rabbi I.Y."/>
            <person name="Egesi C."/>
            <person name="Nauluvula P."/>
            <person name="Lebot V."/>
            <person name="Ndunguru J."/>
            <person name="Mkamilo G."/>
            <person name="Bart R.S."/>
            <person name="Setter T.L."/>
            <person name="Gleadow R.M."/>
            <person name="Kulakow P."/>
            <person name="Ferguson M.E."/>
            <person name="Rounsley S."/>
            <person name="Rokhsar D.S."/>
        </authorList>
    </citation>
    <scope>NUCLEOTIDE SEQUENCE [LARGE SCALE GENOMIC DNA]</scope>
    <source>
        <strain evidence="2">cv. AM560-2</strain>
    </source>
</reference>
<evidence type="ECO:0000313" key="2">
    <source>
        <dbReference type="Proteomes" id="UP000091857"/>
    </source>
</evidence>
<protein>
    <submittedName>
        <fullName evidence="1">Uncharacterized protein</fullName>
    </submittedName>
</protein>
<proteinExistence type="predicted"/>
<keyword evidence="2" id="KW-1185">Reference proteome</keyword>
<sequence>MGPDQTKVIGERSSVVHGSSSAARVNEIKGLLGFDDFFSVDSLGHSGGLALLWRSVSSISLLSSSQHHIDTEICMDGVGSWRLTGYYGEADRGSRHLSWQRLRMLASHLEALWVCLGDFNDIISPSEKRGGRPQPPRLINGFRKALCDSSLMEFPMIGYPFTWEHSRNSGSWVESKLDRVLTNAQWRARFSNSSAEVMGFSTSDHLPILLVVKCFVEQRHAHRFRFENTWLRETGCRNLISDIWQFSSNMDAAGKLEACRSALKSWGINLRLQHKVEMDECLAFMSRLRGSRLQEHITECLRAKARFFHLLNLREIFWKQQAKQFWLKEGDANTHFFHQSASAQKRKNTIVKLLDDSNVWQDRNSGLEGVMTDYFMTLFTSHGCNSEHVLQCVPTLVSQDHNDSLLAPYNCDEVRSAAFSMKIDKSPGLDGFFFSSSIGIL</sequence>
<accession>A0ACB7GUE9</accession>
<dbReference type="Proteomes" id="UP000091857">
    <property type="component" value="Chromosome 11"/>
</dbReference>
<gene>
    <name evidence="1" type="ORF">MANES_11G088678v8</name>
</gene>
<name>A0ACB7GUE9_MANES</name>
<comment type="caution">
    <text evidence="1">The sequence shown here is derived from an EMBL/GenBank/DDBJ whole genome shotgun (WGS) entry which is preliminary data.</text>
</comment>
<dbReference type="EMBL" id="CM004397">
    <property type="protein sequence ID" value="KAG8643997.1"/>
    <property type="molecule type" value="Genomic_DNA"/>
</dbReference>